<keyword evidence="6" id="KW-0325">Glycoprotein</keyword>
<evidence type="ECO:0000313" key="8">
    <source>
        <dbReference type="Proteomes" id="UP000280834"/>
    </source>
</evidence>
<comment type="similarity">
    <text evidence="2">Belongs to the patched family.</text>
</comment>
<dbReference type="GO" id="GO:0005886">
    <property type="term" value="C:plasma membrane"/>
    <property type="evidence" value="ECO:0007669"/>
    <property type="project" value="TreeGrafter"/>
</dbReference>
<comment type="subcellular location">
    <subcellularLocation>
        <location evidence="1">Membrane</location>
        <topology evidence="1">Multi-pass membrane protein</topology>
    </subcellularLocation>
</comment>
<dbReference type="PANTHER" id="PTHR46022:SF1">
    <property type="entry name" value="PROTEIN PATCHED"/>
    <property type="match status" value="1"/>
</dbReference>
<keyword evidence="4" id="KW-1133">Transmembrane helix</keyword>
<proteinExistence type="inferred from homology"/>
<evidence type="ECO:0000256" key="2">
    <source>
        <dbReference type="ARBA" id="ARBA00005585"/>
    </source>
</evidence>
<name>A0A3P7W850_9BILA</name>
<keyword evidence="3" id="KW-0812">Transmembrane</keyword>
<dbReference type="GO" id="GO:0097108">
    <property type="term" value="F:hedgehog family protein binding"/>
    <property type="evidence" value="ECO:0007669"/>
    <property type="project" value="TreeGrafter"/>
</dbReference>
<evidence type="ECO:0000256" key="6">
    <source>
        <dbReference type="ARBA" id="ARBA00023180"/>
    </source>
</evidence>
<dbReference type="PANTHER" id="PTHR46022">
    <property type="entry name" value="PROTEIN PATCHED"/>
    <property type="match status" value="1"/>
</dbReference>
<organism evidence="7 8">
    <name type="scientific">Brugia timori</name>
    <dbReference type="NCBI Taxonomy" id="42155"/>
    <lineage>
        <taxon>Eukaryota</taxon>
        <taxon>Metazoa</taxon>
        <taxon>Ecdysozoa</taxon>
        <taxon>Nematoda</taxon>
        <taxon>Chromadorea</taxon>
        <taxon>Rhabditida</taxon>
        <taxon>Spirurina</taxon>
        <taxon>Spiruromorpha</taxon>
        <taxon>Filarioidea</taxon>
        <taxon>Onchocercidae</taxon>
        <taxon>Brugia</taxon>
    </lineage>
</organism>
<reference evidence="7 8" key="1">
    <citation type="submission" date="2018-11" db="EMBL/GenBank/DDBJ databases">
        <authorList>
            <consortium name="Pathogen Informatics"/>
        </authorList>
    </citation>
    <scope>NUCLEOTIDE SEQUENCE [LARGE SCALE GENOMIC DNA]</scope>
</reference>
<dbReference type="EMBL" id="UZAG01023575">
    <property type="protein sequence ID" value="VDO57101.1"/>
    <property type="molecule type" value="Genomic_DNA"/>
</dbReference>
<gene>
    <name evidence="7" type="ORF">BTMF_LOCUS16043</name>
</gene>
<dbReference type="GO" id="GO:0008158">
    <property type="term" value="F:hedgehog receptor activity"/>
    <property type="evidence" value="ECO:0007669"/>
    <property type="project" value="TreeGrafter"/>
</dbReference>
<evidence type="ECO:0000256" key="3">
    <source>
        <dbReference type="ARBA" id="ARBA00022692"/>
    </source>
</evidence>
<evidence type="ECO:0000256" key="5">
    <source>
        <dbReference type="ARBA" id="ARBA00023136"/>
    </source>
</evidence>
<accession>A0A3P7W850</accession>
<sequence>MDPLSVLKEVSTLFDLGTIFNFFERAGIGAAYLDRWCIDPLDPECPATAPNAFDHCLAFKKFQAWNMAMPKNKQIELEAETISTDKAKLQDDALQIFENIFG</sequence>
<dbReference type="Proteomes" id="UP000280834">
    <property type="component" value="Unassembled WGS sequence"/>
</dbReference>
<evidence type="ECO:0000256" key="1">
    <source>
        <dbReference type="ARBA" id="ARBA00004141"/>
    </source>
</evidence>
<keyword evidence="5" id="KW-0472">Membrane</keyword>
<protein>
    <submittedName>
        <fullName evidence="7">Uncharacterized protein</fullName>
    </submittedName>
</protein>
<dbReference type="GO" id="GO:0005119">
    <property type="term" value="F:smoothened binding"/>
    <property type="evidence" value="ECO:0007669"/>
    <property type="project" value="TreeGrafter"/>
</dbReference>
<dbReference type="GO" id="GO:0045879">
    <property type="term" value="P:negative regulation of smoothened signaling pathway"/>
    <property type="evidence" value="ECO:0007669"/>
    <property type="project" value="TreeGrafter"/>
</dbReference>
<evidence type="ECO:0000313" key="7">
    <source>
        <dbReference type="EMBL" id="VDO57101.1"/>
    </source>
</evidence>
<keyword evidence="8" id="KW-1185">Reference proteome</keyword>
<evidence type="ECO:0000256" key="4">
    <source>
        <dbReference type="ARBA" id="ARBA00022989"/>
    </source>
</evidence>
<dbReference type="AlphaFoldDB" id="A0A3P7W850"/>